<evidence type="ECO:0000313" key="3">
    <source>
        <dbReference type="EMBL" id="EKE32787.1"/>
    </source>
</evidence>
<protein>
    <submittedName>
        <fullName evidence="3">Flagellar basal body rod modification protein</fullName>
    </submittedName>
</protein>
<keyword evidence="3" id="KW-0282">Flagellum</keyword>
<evidence type="ECO:0000256" key="1">
    <source>
        <dbReference type="ARBA" id="ARBA00010577"/>
    </source>
</evidence>
<evidence type="ECO:0000313" key="4">
    <source>
        <dbReference type="Proteomes" id="UP000011746"/>
    </source>
</evidence>
<dbReference type="RefSeq" id="WP_008587887.1">
    <property type="nucleotide sequence ID" value="NZ_AMPQ01000002.1"/>
</dbReference>
<dbReference type="Proteomes" id="UP000011746">
    <property type="component" value="Unassembled WGS sequence"/>
</dbReference>
<proteinExistence type="inferred from homology"/>
<comment type="similarity">
    <text evidence="1">Belongs to the FlgD family.</text>
</comment>
<dbReference type="InterPro" id="IPR005648">
    <property type="entry name" value="FlgD"/>
</dbReference>
<reference evidence="3 4" key="1">
    <citation type="journal article" date="2012" name="J. Bacteriol.">
        <title>Draft Genome Sequence of Salimicrobium sp. Strain MJ3, Isolated from Myulchi-Jeot, Korean Fermented Seafood.</title>
        <authorList>
            <person name="Lee S.H."/>
            <person name="Jung J.Y."/>
            <person name="Jeon C.O."/>
        </authorList>
    </citation>
    <scope>NUCLEOTIDE SEQUENCE [LARGE SCALE GENOMIC DNA]</scope>
    <source>
        <strain evidence="3 4">MJ3</strain>
    </source>
</reference>
<dbReference type="EMBL" id="AMPQ01000002">
    <property type="protein sequence ID" value="EKE32787.1"/>
    <property type="molecule type" value="Genomic_DNA"/>
</dbReference>
<keyword evidence="3" id="KW-0966">Cell projection</keyword>
<dbReference type="eggNOG" id="COG1843">
    <property type="taxonomic scope" value="Bacteria"/>
</dbReference>
<name>K2GEY2_9BACI</name>
<dbReference type="STRING" id="1230341.AAV35_007050"/>
<sequence length="156" mass="17706">MVELNTIDSTYYLENHIKKRDNQEAGTLGKDDFLKILMSQLQNQSPLDPMKDKDFVAQMAQFTQLEQMTNMSNTFEKYFDKSEGSVAEYSHMIAKEIAYFPEEQSEGDRGELKSGVVEAVSLKEGEVFLKLDDGARVPVSSIQEVRNNRDGDQHGT</sequence>
<dbReference type="Pfam" id="PF03963">
    <property type="entry name" value="FlgD"/>
    <property type="match status" value="1"/>
</dbReference>
<comment type="caution">
    <text evidence="3">The sequence shown here is derived from an EMBL/GenBank/DDBJ whole genome shotgun (WGS) entry which is preliminary data.</text>
</comment>
<dbReference type="AlphaFoldDB" id="K2GEY2"/>
<dbReference type="NCBIfam" id="NF007197">
    <property type="entry name" value="PRK09618.1"/>
    <property type="match status" value="1"/>
</dbReference>
<keyword evidence="4" id="KW-1185">Reference proteome</keyword>
<organism evidence="3 4">
    <name type="scientific">Salimicrobium jeotgali</name>
    <dbReference type="NCBI Taxonomy" id="1230341"/>
    <lineage>
        <taxon>Bacteria</taxon>
        <taxon>Bacillati</taxon>
        <taxon>Bacillota</taxon>
        <taxon>Bacilli</taxon>
        <taxon>Bacillales</taxon>
        <taxon>Bacillaceae</taxon>
        <taxon>Salimicrobium</taxon>
    </lineage>
</organism>
<keyword evidence="2" id="KW-1005">Bacterial flagellum biogenesis</keyword>
<dbReference type="PATRIC" id="fig|1230341.3.peg.515"/>
<gene>
    <name evidence="3" type="primary">flgD</name>
    <name evidence="3" type="ORF">MJ3_02477</name>
</gene>
<keyword evidence="3" id="KW-0969">Cilium</keyword>
<evidence type="ECO:0000256" key="2">
    <source>
        <dbReference type="ARBA" id="ARBA00022795"/>
    </source>
</evidence>
<dbReference type="GO" id="GO:0044781">
    <property type="term" value="P:bacterial-type flagellum organization"/>
    <property type="evidence" value="ECO:0007669"/>
    <property type="project" value="UniProtKB-KW"/>
</dbReference>
<accession>K2GEY2</accession>